<accession>A0A345HD78</accession>
<sequence>MNTAITTKNYKKLILQVGLGGMSFCVLDTLNTAVSNINSTTFSKFQPIEDALWKLFVEHPELKMDYDEVVVLHDNCLNTFVPKALFDENFLGSYLQYNTKVFETDFFTFDAIDNYELHNVYVPQVNINNYLIDRFGSFEYKNTNSILVSKLLEASKNIDEKQVFIHIQDSHFEIVVAYNQKLLLYNSFEYNTPEDFLYYLLFTLEQLSLNPETVKVILLGTINKTNPCYTLAYTYIRNISFHDTEALQEKYKINSNQATQHFILLNA</sequence>
<gene>
    <name evidence="1" type="ORF">DVK85_09940</name>
</gene>
<dbReference type="Proteomes" id="UP000253951">
    <property type="component" value="Chromosome"/>
</dbReference>
<reference evidence="1 2" key="1">
    <citation type="submission" date="2018-07" db="EMBL/GenBank/DDBJ databases">
        <title>Complete genome sequence of Flavobacterium arcticum type strain SM1502T.</title>
        <authorList>
            <person name="Li Y."/>
            <person name="Li D.-D."/>
        </authorList>
    </citation>
    <scope>NUCLEOTIDE SEQUENCE [LARGE SCALE GENOMIC DNA]</scope>
    <source>
        <strain evidence="1 2">SM1502</strain>
    </source>
</reference>
<dbReference type="EMBL" id="CP031188">
    <property type="protein sequence ID" value="AXG74538.1"/>
    <property type="molecule type" value="Genomic_DNA"/>
</dbReference>
<dbReference type="KEGG" id="fat:DVK85_09940"/>
<dbReference type="Pfam" id="PF12864">
    <property type="entry name" value="DUF3822"/>
    <property type="match status" value="1"/>
</dbReference>
<dbReference type="CDD" id="cd24013">
    <property type="entry name" value="ASKHA_ATPase_BT3980-like"/>
    <property type="match status" value="1"/>
</dbReference>
<dbReference type="Gene3D" id="3.30.420.260">
    <property type="match status" value="1"/>
</dbReference>
<dbReference type="RefSeq" id="WP_114678296.1">
    <property type="nucleotide sequence ID" value="NZ_CP031188.1"/>
</dbReference>
<dbReference type="InterPro" id="IPR024213">
    <property type="entry name" value="DUF3822"/>
</dbReference>
<dbReference type="AlphaFoldDB" id="A0A345HD78"/>
<evidence type="ECO:0000313" key="1">
    <source>
        <dbReference type="EMBL" id="AXG74538.1"/>
    </source>
</evidence>
<name>A0A345HD78_9FLAO</name>
<dbReference type="Gene3D" id="3.30.420.250">
    <property type="match status" value="1"/>
</dbReference>
<dbReference type="OrthoDB" id="658622at2"/>
<organism evidence="1 2">
    <name type="scientific">Flavobacterium arcticum</name>
    <dbReference type="NCBI Taxonomy" id="1784713"/>
    <lineage>
        <taxon>Bacteria</taxon>
        <taxon>Pseudomonadati</taxon>
        <taxon>Bacteroidota</taxon>
        <taxon>Flavobacteriia</taxon>
        <taxon>Flavobacteriales</taxon>
        <taxon>Flavobacteriaceae</taxon>
        <taxon>Flavobacterium</taxon>
    </lineage>
</organism>
<proteinExistence type="predicted"/>
<keyword evidence="2" id="KW-1185">Reference proteome</keyword>
<protein>
    <submittedName>
        <fullName evidence="1">DUF3822 family protein</fullName>
    </submittedName>
</protein>
<evidence type="ECO:0000313" key="2">
    <source>
        <dbReference type="Proteomes" id="UP000253951"/>
    </source>
</evidence>